<sequence length="132" mass="14539">GNLLKANGFSEVETPNGSKLFGRWIRHYGMMFYCIIMNAGPIATPGTLVDPVFVVSYDDPSLAEMRGEERFYNVVTIFELRGQGMPDGRRGEAAGHSEAARPALFRHGRASGAGKTVLVLEERPEIALRLKQ</sequence>
<evidence type="ECO:0000313" key="1">
    <source>
        <dbReference type="EMBL" id="TVM25860.1"/>
    </source>
</evidence>
<dbReference type="Proteomes" id="UP000434052">
    <property type="component" value="Unassembled WGS sequence"/>
</dbReference>
<comment type="caution">
    <text evidence="1">The sequence shown here is derived from an EMBL/GenBank/DDBJ whole genome shotgun (WGS) entry which is preliminary data.</text>
</comment>
<accession>A0A6P1ZCV4</accession>
<reference evidence="1 2" key="1">
    <citation type="submission" date="2018-06" db="EMBL/GenBank/DDBJ databases">
        <title>Complete genome of Desulfovibrio marinus P48SEP.</title>
        <authorList>
            <person name="Crispim J.S."/>
            <person name="Vidigal P.M.P."/>
            <person name="Silva L.C.F."/>
            <person name="Araujo L.C."/>
            <person name="Laguardia C.N."/>
            <person name="Dias R.S."/>
            <person name="Sousa M.P."/>
            <person name="Paula S.O."/>
            <person name="Silva C."/>
        </authorList>
    </citation>
    <scope>NUCLEOTIDE SEQUENCE [LARGE SCALE GENOMIC DNA]</scope>
    <source>
        <strain evidence="1 2">P48SEP</strain>
    </source>
</reference>
<protein>
    <submittedName>
        <fullName evidence="1">Uncharacterized protein</fullName>
    </submittedName>
</protein>
<dbReference type="AlphaFoldDB" id="A0A6P1ZCV4"/>
<organism evidence="1 2">
    <name type="scientific">Oceanidesulfovibrio marinus</name>
    <dbReference type="NCBI Taxonomy" id="370038"/>
    <lineage>
        <taxon>Bacteria</taxon>
        <taxon>Pseudomonadati</taxon>
        <taxon>Thermodesulfobacteriota</taxon>
        <taxon>Desulfovibrionia</taxon>
        <taxon>Desulfovibrionales</taxon>
        <taxon>Desulfovibrionaceae</taxon>
        <taxon>Oceanidesulfovibrio</taxon>
    </lineage>
</organism>
<feature type="non-terminal residue" evidence="1">
    <location>
        <position position="1"/>
    </location>
</feature>
<evidence type="ECO:0000313" key="2">
    <source>
        <dbReference type="Proteomes" id="UP000434052"/>
    </source>
</evidence>
<name>A0A6P1ZCV4_9BACT</name>
<dbReference type="EMBL" id="QMIF01000257">
    <property type="protein sequence ID" value="TVM25860.1"/>
    <property type="molecule type" value="Genomic_DNA"/>
</dbReference>
<gene>
    <name evidence="1" type="ORF">DQK91_23030</name>
</gene>
<dbReference type="RefSeq" id="WP_167512692.1">
    <property type="nucleotide sequence ID" value="NZ_QMIF01000257.1"/>
</dbReference>
<proteinExistence type="predicted"/>